<evidence type="ECO:0000313" key="6">
    <source>
        <dbReference type="EMBL" id="KAK1368175.1"/>
    </source>
</evidence>
<evidence type="ECO:0000259" key="5">
    <source>
        <dbReference type="Pfam" id="PF00271"/>
    </source>
</evidence>
<comment type="caution">
    <text evidence="6">The sequence shown here is derived from an EMBL/GenBank/DDBJ whole genome shotgun (WGS) entry which is preliminary data.</text>
</comment>
<reference evidence="6" key="1">
    <citation type="submission" date="2023-02" db="EMBL/GenBank/DDBJ databases">
        <title>Genome of toxic invasive species Heracleum sosnowskyi carries increased number of genes despite the absence of recent whole-genome duplications.</title>
        <authorList>
            <person name="Schelkunov M."/>
            <person name="Shtratnikova V."/>
            <person name="Makarenko M."/>
            <person name="Klepikova A."/>
            <person name="Omelchenko D."/>
            <person name="Novikova G."/>
            <person name="Obukhova E."/>
            <person name="Bogdanov V."/>
            <person name="Penin A."/>
            <person name="Logacheva M."/>
        </authorList>
    </citation>
    <scope>NUCLEOTIDE SEQUENCE</scope>
    <source>
        <strain evidence="6">Hsosn_3</strain>
        <tissue evidence="6">Leaf</tissue>
    </source>
</reference>
<sequence length="130" mass="14392">MVAMLEDDEDFVLSAFLHQSDLFSPPQEVSDNAELVPSSDSSKMKMLILLEEPLKNDCFKVLRSDGSINAKKRVQVIKDFGPAPDGPAVLLARLKASDDGINLATANRVYFMGTWWNPEVEGQAMDEYIG</sequence>
<dbReference type="AlphaFoldDB" id="A0AAD8MAE3"/>
<evidence type="ECO:0000256" key="2">
    <source>
        <dbReference type="ARBA" id="ARBA00022801"/>
    </source>
</evidence>
<dbReference type="SUPFAM" id="SSF52540">
    <property type="entry name" value="P-loop containing nucleoside triphosphate hydrolases"/>
    <property type="match status" value="1"/>
</dbReference>
<name>A0AAD8MAE3_9APIA</name>
<evidence type="ECO:0000313" key="7">
    <source>
        <dbReference type="Proteomes" id="UP001237642"/>
    </source>
</evidence>
<evidence type="ECO:0000256" key="1">
    <source>
        <dbReference type="ARBA" id="ARBA00022741"/>
    </source>
</evidence>
<dbReference type="CDD" id="cd18793">
    <property type="entry name" value="SF2_C_SNF"/>
    <property type="match status" value="1"/>
</dbReference>
<dbReference type="GO" id="GO:0016787">
    <property type="term" value="F:hydrolase activity"/>
    <property type="evidence" value="ECO:0007669"/>
    <property type="project" value="UniProtKB-KW"/>
</dbReference>
<dbReference type="PANTHER" id="PTHR45626">
    <property type="entry name" value="TRANSCRIPTION TERMINATION FACTOR 2-RELATED"/>
    <property type="match status" value="1"/>
</dbReference>
<keyword evidence="4" id="KW-0067">ATP-binding</keyword>
<dbReference type="InterPro" id="IPR027417">
    <property type="entry name" value="P-loop_NTPase"/>
</dbReference>
<evidence type="ECO:0000256" key="3">
    <source>
        <dbReference type="ARBA" id="ARBA00022806"/>
    </source>
</evidence>
<accession>A0AAD8MAE3</accession>
<dbReference type="InterPro" id="IPR050628">
    <property type="entry name" value="SNF2_RAD54_helicase_TF"/>
</dbReference>
<keyword evidence="2" id="KW-0378">Hydrolase</keyword>
<dbReference type="Gene3D" id="3.40.50.300">
    <property type="entry name" value="P-loop containing nucleotide triphosphate hydrolases"/>
    <property type="match status" value="1"/>
</dbReference>
<dbReference type="GO" id="GO:0005524">
    <property type="term" value="F:ATP binding"/>
    <property type="evidence" value="ECO:0007669"/>
    <property type="project" value="UniProtKB-KW"/>
</dbReference>
<organism evidence="6 7">
    <name type="scientific">Heracleum sosnowskyi</name>
    <dbReference type="NCBI Taxonomy" id="360622"/>
    <lineage>
        <taxon>Eukaryota</taxon>
        <taxon>Viridiplantae</taxon>
        <taxon>Streptophyta</taxon>
        <taxon>Embryophyta</taxon>
        <taxon>Tracheophyta</taxon>
        <taxon>Spermatophyta</taxon>
        <taxon>Magnoliopsida</taxon>
        <taxon>eudicotyledons</taxon>
        <taxon>Gunneridae</taxon>
        <taxon>Pentapetalae</taxon>
        <taxon>asterids</taxon>
        <taxon>campanulids</taxon>
        <taxon>Apiales</taxon>
        <taxon>Apiaceae</taxon>
        <taxon>Apioideae</taxon>
        <taxon>apioid superclade</taxon>
        <taxon>Tordylieae</taxon>
        <taxon>Tordyliinae</taxon>
        <taxon>Heracleum</taxon>
    </lineage>
</organism>
<dbReference type="InterPro" id="IPR001650">
    <property type="entry name" value="Helicase_C-like"/>
</dbReference>
<dbReference type="PANTHER" id="PTHR45626:SF17">
    <property type="entry name" value="HELICASE-LIKE TRANSCRIPTION FACTOR"/>
    <property type="match status" value="1"/>
</dbReference>
<dbReference type="EMBL" id="JAUIZM010000008">
    <property type="protein sequence ID" value="KAK1368175.1"/>
    <property type="molecule type" value="Genomic_DNA"/>
</dbReference>
<proteinExistence type="predicted"/>
<feature type="domain" description="Helicase C-terminal" evidence="5">
    <location>
        <begin position="52"/>
        <end position="126"/>
    </location>
</feature>
<keyword evidence="1" id="KW-0547">Nucleotide-binding</keyword>
<evidence type="ECO:0000256" key="4">
    <source>
        <dbReference type="ARBA" id="ARBA00022840"/>
    </source>
</evidence>
<gene>
    <name evidence="6" type="ORF">POM88_034267</name>
</gene>
<dbReference type="GO" id="GO:0004386">
    <property type="term" value="F:helicase activity"/>
    <property type="evidence" value="ECO:0007669"/>
    <property type="project" value="UniProtKB-KW"/>
</dbReference>
<dbReference type="Pfam" id="PF00271">
    <property type="entry name" value="Helicase_C"/>
    <property type="match status" value="1"/>
</dbReference>
<keyword evidence="3" id="KW-0347">Helicase</keyword>
<dbReference type="GO" id="GO:0006281">
    <property type="term" value="P:DNA repair"/>
    <property type="evidence" value="ECO:0007669"/>
    <property type="project" value="TreeGrafter"/>
</dbReference>
<reference evidence="6" key="2">
    <citation type="submission" date="2023-05" db="EMBL/GenBank/DDBJ databases">
        <authorList>
            <person name="Schelkunov M.I."/>
        </authorList>
    </citation>
    <scope>NUCLEOTIDE SEQUENCE</scope>
    <source>
        <strain evidence="6">Hsosn_3</strain>
        <tissue evidence="6">Leaf</tissue>
    </source>
</reference>
<keyword evidence="7" id="KW-1185">Reference proteome</keyword>
<dbReference type="Proteomes" id="UP001237642">
    <property type="component" value="Unassembled WGS sequence"/>
</dbReference>
<protein>
    <recommendedName>
        <fullName evidence="5">Helicase C-terminal domain-containing protein</fullName>
    </recommendedName>
</protein>
<dbReference type="GO" id="GO:0008094">
    <property type="term" value="F:ATP-dependent activity, acting on DNA"/>
    <property type="evidence" value="ECO:0007669"/>
    <property type="project" value="TreeGrafter"/>
</dbReference>
<dbReference type="InterPro" id="IPR049730">
    <property type="entry name" value="SNF2/RAD54-like_C"/>
</dbReference>
<dbReference type="GO" id="GO:0005634">
    <property type="term" value="C:nucleus"/>
    <property type="evidence" value="ECO:0007669"/>
    <property type="project" value="TreeGrafter"/>
</dbReference>